<dbReference type="EMBL" id="JAQRFI010000034">
    <property type="protein sequence ID" value="MDC9590382.1"/>
    <property type="molecule type" value="Genomic_DNA"/>
</dbReference>
<gene>
    <name evidence="2" type="ORF">PSI23_14050</name>
</gene>
<dbReference type="SUPFAM" id="SSF56672">
    <property type="entry name" value="DNA/RNA polymerases"/>
    <property type="match status" value="1"/>
</dbReference>
<evidence type="ECO:0000313" key="2">
    <source>
        <dbReference type="EMBL" id="MDC9590382.1"/>
    </source>
</evidence>
<comment type="caution">
    <text evidence="2">The sequence shown here is derived from an EMBL/GenBank/DDBJ whole genome shotgun (WGS) entry which is preliminary data.</text>
</comment>
<organism evidence="2 3">
    <name type="scientific">Xenorhabdus yunnanensis</name>
    <dbReference type="NCBI Taxonomy" id="3025878"/>
    <lineage>
        <taxon>Bacteria</taxon>
        <taxon>Pseudomonadati</taxon>
        <taxon>Pseudomonadota</taxon>
        <taxon>Gammaproteobacteria</taxon>
        <taxon>Enterobacterales</taxon>
        <taxon>Morganellaceae</taxon>
        <taxon>Xenorhabdus</taxon>
    </lineage>
</organism>
<keyword evidence="3" id="KW-1185">Reference proteome</keyword>
<name>A0ABT5LGZ7_9GAMM</name>
<keyword evidence="2" id="KW-0808">Transferase</keyword>
<dbReference type="Pfam" id="PF00078">
    <property type="entry name" value="RVT_1"/>
    <property type="match status" value="1"/>
</dbReference>
<dbReference type="Proteomes" id="UP001217178">
    <property type="component" value="Unassembled WGS sequence"/>
</dbReference>
<proteinExistence type="predicted"/>
<feature type="domain" description="Reverse transcriptase" evidence="1">
    <location>
        <begin position="1"/>
        <end position="76"/>
    </location>
</feature>
<dbReference type="InterPro" id="IPR043502">
    <property type="entry name" value="DNA/RNA_pol_sf"/>
</dbReference>
<keyword evidence="2" id="KW-0695">RNA-directed DNA polymerase</keyword>
<evidence type="ECO:0000313" key="3">
    <source>
        <dbReference type="Proteomes" id="UP001217178"/>
    </source>
</evidence>
<protein>
    <submittedName>
        <fullName evidence="2">Reverse transcriptase domain-containing protein</fullName>
    </submittedName>
</protein>
<keyword evidence="2" id="KW-0548">Nucleotidyltransferase</keyword>
<dbReference type="PROSITE" id="PS50878">
    <property type="entry name" value="RT_POL"/>
    <property type="match status" value="1"/>
</dbReference>
<dbReference type="InterPro" id="IPR000477">
    <property type="entry name" value="RT_dom"/>
</dbReference>
<evidence type="ECO:0000259" key="1">
    <source>
        <dbReference type="PROSITE" id="PS50878"/>
    </source>
</evidence>
<accession>A0ABT5LGZ7</accession>
<reference evidence="2 3" key="1">
    <citation type="submission" date="2023-02" db="EMBL/GenBank/DDBJ databases">
        <title>Entomopathogenic bacteria.</title>
        <authorList>
            <person name="Machado R.A."/>
        </authorList>
    </citation>
    <scope>NUCLEOTIDE SEQUENCE [LARGE SCALE GENOMIC DNA]</scope>
    <source>
        <strain evidence="2 3">XENO-10</strain>
    </source>
</reference>
<dbReference type="GO" id="GO:0003964">
    <property type="term" value="F:RNA-directed DNA polymerase activity"/>
    <property type="evidence" value="ECO:0007669"/>
    <property type="project" value="UniProtKB-KW"/>
</dbReference>
<sequence length="161" mass="19673">MQKHYPQRKWCRYADDGLVHCQSEYQAREMRAILEQRFRECGLELHPDKTRIAYCKDEDRKGKYEHTCFDFLGYTFRPRWVKNTKRNTMFVSFTPAVSKTTQKAMRFKLRKLKIRLVRWAKRKFKALRRYKTRAAEFLERIAKKHPWLFAHWRAGMTGSFV</sequence>